<dbReference type="AlphaFoldDB" id="A0AAW1VDQ4"/>
<organism evidence="1 2">
    <name type="scientific">Henosepilachna vigintioctopunctata</name>
    <dbReference type="NCBI Taxonomy" id="420089"/>
    <lineage>
        <taxon>Eukaryota</taxon>
        <taxon>Metazoa</taxon>
        <taxon>Ecdysozoa</taxon>
        <taxon>Arthropoda</taxon>
        <taxon>Hexapoda</taxon>
        <taxon>Insecta</taxon>
        <taxon>Pterygota</taxon>
        <taxon>Neoptera</taxon>
        <taxon>Endopterygota</taxon>
        <taxon>Coleoptera</taxon>
        <taxon>Polyphaga</taxon>
        <taxon>Cucujiformia</taxon>
        <taxon>Coccinelloidea</taxon>
        <taxon>Coccinellidae</taxon>
        <taxon>Epilachninae</taxon>
        <taxon>Epilachnini</taxon>
        <taxon>Henosepilachna</taxon>
    </lineage>
</organism>
<evidence type="ECO:0000313" key="2">
    <source>
        <dbReference type="Proteomes" id="UP001431783"/>
    </source>
</evidence>
<proteinExistence type="predicted"/>
<keyword evidence="2" id="KW-1185">Reference proteome</keyword>
<name>A0AAW1VDQ4_9CUCU</name>
<evidence type="ECO:0000313" key="1">
    <source>
        <dbReference type="EMBL" id="KAK9890583.1"/>
    </source>
</evidence>
<dbReference type="EMBL" id="JARQZJ010000126">
    <property type="protein sequence ID" value="KAK9890583.1"/>
    <property type="molecule type" value="Genomic_DNA"/>
</dbReference>
<sequence length="69" mass="7601">MRQVRGLRINHDNTVEWVSNSSRASSDTSICRVLGPGPVDEGDGLRCISVHALLMAHHPLQGWAVRVQI</sequence>
<reference evidence="1 2" key="1">
    <citation type="submission" date="2023-03" db="EMBL/GenBank/DDBJ databases">
        <title>Genome insight into feeding habits of ladybird beetles.</title>
        <authorList>
            <person name="Li H.-S."/>
            <person name="Huang Y.-H."/>
            <person name="Pang H."/>
        </authorList>
    </citation>
    <scope>NUCLEOTIDE SEQUENCE [LARGE SCALE GENOMIC DNA]</scope>
    <source>
        <strain evidence="1">SYSU_2023b</strain>
        <tissue evidence="1">Whole body</tissue>
    </source>
</reference>
<protein>
    <submittedName>
        <fullName evidence="1">Uncharacterized protein</fullName>
    </submittedName>
</protein>
<comment type="caution">
    <text evidence="1">The sequence shown here is derived from an EMBL/GenBank/DDBJ whole genome shotgun (WGS) entry which is preliminary data.</text>
</comment>
<accession>A0AAW1VDQ4</accession>
<dbReference type="Proteomes" id="UP001431783">
    <property type="component" value="Unassembled WGS sequence"/>
</dbReference>
<gene>
    <name evidence="1" type="ORF">WA026_011953</name>
</gene>